<sequence length="272" mass="31420">MDEECCNEVPKHPRNAWIFFYQEQCKLKDDDTLKAMSMEEISEKWKALGDHAKRKSKSLLKMELARERMMNQGREVDHDKSMENDQVKNLTSMVERMSSLLEETLAAMHEKDRKRKYSATNGGINKKDTPSALEEPDVEGHFKIKKAKCTENALSDLMTSPLKTNKEKGKEEAKLNASSKRLRKMAANVREALSRTAPAIDGKNKWEKKLKTNRFDKSQPPKRNANKEKKPSMEAEPKRADVMATLSNEKQLMLRYVFDHPILKGKFFVTWA</sequence>
<gene>
    <name evidence="2" type="ORF">RHGRI_021180</name>
</gene>
<evidence type="ECO:0000313" key="3">
    <source>
        <dbReference type="Proteomes" id="UP000823749"/>
    </source>
</evidence>
<organism evidence="2 3">
    <name type="scientific">Rhododendron griersonianum</name>
    <dbReference type="NCBI Taxonomy" id="479676"/>
    <lineage>
        <taxon>Eukaryota</taxon>
        <taxon>Viridiplantae</taxon>
        <taxon>Streptophyta</taxon>
        <taxon>Embryophyta</taxon>
        <taxon>Tracheophyta</taxon>
        <taxon>Spermatophyta</taxon>
        <taxon>Magnoliopsida</taxon>
        <taxon>eudicotyledons</taxon>
        <taxon>Gunneridae</taxon>
        <taxon>Pentapetalae</taxon>
        <taxon>asterids</taxon>
        <taxon>Ericales</taxon>
        <taxon>Ericaceae</taxon>
        <taxon>Ericoideae</taxon>
        <taxon>Rhodoreae</taxon>
        <taxon>Rhododendron</taxon>
    </lineage>
</organism>
<proteinExistence type="predicted"/>
<dbReference type="EMBL" id="JACTNZ010000007">
    <property type="protein sequence ID" value="KAG5541250.1"/>
    <property type="molecule type" value="Genomic_DNA"/>
</dbReference>
<dbReference type="Gene3D" id="1.10.30.10">
    <property type="entry name" value="High mobility group box domain"/>
    <property type="match status" value="1"/>
</dbReference>
<name>A0AAV6JQC5_9ERIC</name>
<accession>A0AAV6JQC5</accession>
<dbReference type="SUPFAM" id="SSF47095">
    <property type="entry name" value="HMG-box"/>
    <property type="match status" value="1"/>
</dbReference>
<feature type="compositionally biased region" description="Basic and acidic residues" evidence="1">
    <location>
        <begin position="202"/>
        <end position="239"/>
    </location>
</feature>
<evidence type="ECO:0008006" key="4">
    <source>
        <dbReference type="Google" id="ProtNLM"/>
    </source>
</evidence>
<comment type="caution">
    <text evidence="2">The sequence shown here is derived from an EMBL/GenBank/DDBJ whole genome shotgun (WGS) entry which is preliminary data.</text>
</comment>
<dbReference type="InterPro" id="IPR036910">
    <property type="entry name" value="HMG_box_dom_sf"/>
</dbReference>
<dbReference type="AlphaFoldDB" id="A0AAV6JQC5"/>
<evidence type="ECO:0000256" key="1">
    <source>
        <dbReference type="SAM" id="MobiDB-lite"/>
    </source>
</evidence>
<feature type="region of interest" description="Disordered" evidence="1">
    <location>
        <begin position="112"/>
        <end position="134"/>
    </location>
</feature>
<dbReference type="Proteomes" id="UP000823749">
    <property type="component" value="Chromosome 7"/>
</dbReference>
<keyword evidence="3" id="KW-1185">Reference proteome</keyword>
<feature type="region of interest" description="Disordered" evidence="1">
    <location>
        <begin position="195"/>
        <end position="239"/>
    </location>
</feature>
<evidence type="ECO:0000313" key="2">
    <source>
        <dbReference type="EMBL" id="KAG5541250.1"/>
    </source>
</evidence>
<protein>
    <recommendedName>
        <fullName evidence="4">HMG box domain-containing protein</fullName>
    </recommendedName>
</protein>
<reference evidence="2" key="1">
    <citation type="submission" date="2020-08" db="EMBL/GenBank/DDBJ databases">
        <title>Plant Genome Project.</title>
        <authorList>
            <person name="Zhang R.-G."/>
        </authorList>
    </citation>
    <scope>NUCLEOTIDE SEQUENCE</scope>
    <source>
        <strain evidence="2">WSP0</strain>
        <tissue evidence="2">Leaf</tissue>
    </source>
</reference>